<feature type="region of interest" description="Disordered" evidence="1">
    <location>
        <begin position="1"/>
        <end position="69"/>
    </location>
</feature>
<dbReference type="AlphaFoldDB" id="A0A9R1D570"/>
<evidence type="ECO:0000313" key="3">
    <source>
        <dbReference type="EMBL" id="MCQ4332053.1"/>
    </source>
</evidence>
<organism evidence="3 4">
    <name type="scientific">Natronomonas aquatica</name>
    <dbReference type="NCBI Taxonomy" id="2841590"/>
    <lineage>
        <taxon>Archaea</taxon>
        <taxon>Methanobacteriati</taxon>
        <taxon>Methanobacteriota</taxon>
        <taxon>Stenosarchaea group</taxon>
        <taxon>Halobacteria</taxon>
        <taxon>Halobacteriales</taxon>
        <taxon>Natronomonadaceae</taxon>
        <taxon>Natronomonas</taxon>
    </lineage>
</organism>
<comment type="caution">
    <text evidence="3">The sequence shown here is derived from an EMBL/GenBank/DDBJ whole genome shotgun (WGS) entry which is preliminary data.</text>
</comment>
<dbReference type="RefSeq" id="WP_256027971.1">
    <property type="nucleotide sequence ID" value="NZ_JAHLKM010000001.1"/>
</dbReference>
<feature type="domain" description="DUF7573" evidence="2">
    <location>
        <begin position="66"/>
        <end position="104"/>
    </location>
</feature>
<feature type="compositionally biased region" description="Acidic residues" evidence="1">
    <location>
        <begin position="15"/>
        <end position="33"/>
    </location>
</feature>
<reference evidence="3" key="1">
    <citation type="journal article" date="2023" name="Front. Microbiol.">
        <title>Genomic-based phylogenetic and metabolic analyses of the genus Natronomonas, and description of Natronomonas aquatica sp. nov.</title>
        <authorList>
            <person name="Garcia-Roldan A."/>
            <person name="Duran-Viseras A."/>
            <person name="de la Haba R.R."/>
            <person name="Corral P."/>
            <person name="Sanchez-Porro C."/>
            <person name="Ventosa A."/>
        </authorList>
    </citation>
    <scope>NUCLEOTIDE SEQUENCE</scope>
    <source>
        <strain evidence="3">F2-12</strain>
    </source>
</reference>
<proteinExistence type="predicted"/>
<evidence type="ECO:0000313" key="4">
    <source>
        <dbReference type="Proteomes" id="UP001139494"/>
    </source>
</evidence>
<sequence>MRETSLDDFLGGSGDEGDAPTTGEDDGDSEATTDTESGSSHREDGADGANDPSGEETTAERSPESATATYAWTSVGATCAGCGTTVERRWQDDGRLVCADCKEW</sequence>
<evidence type="ECO:0000259" key="2">
    <source>
        <dbReference type="Pfam" id="PF24458"/>
    </source>
</evidence>
<keyword evidence="4" id="KW-1185">Reference proteome</keyword>
<dbReference type="InterPro" id="IPR055995">
    <property type="entry name" value="DUF7573"/>
</dbReference>
<dbReference type="EMBL" id="JAHLKM010000001">
    <property type="protein sequence ID" value="MCQ4332053.1"/>
    <property type="molecule type" value="Genomic_DNA"/>
</dbReference>
<dbReference type="Pfam" id="PF24458">
    <property type="entry name" value="DUF7573"/>
    <property type="match status" value="1"/>
</dbReference>
<protein>
    <recommendedName>
        <fullName evidence="2">DUF7573 domain-containing protein</fullName>
    </recommendedName>
</protein>
<evidence type="ECO:0000256" key="1">
    <source>
        <dbReference type="SAM" id="MobiDB-lite"/>
    </source>
</evidence>
<name>A0A9R1D570_9EURY</name>
<accession>A0A9R1D570</accession>
<dbReference type="Proteomes" id="UP001139494">
    <property type="component" value="Unassembled WGS sequence"/>
</dbReference>
<gene>
    <name evidence="3" type="ORF">KM295_00845</name>
</gene>